<name>A0A4D9EJM1_9SAUR</name>
<proteinExistence type="predicted"/>
<feature type="compositionally biased region" description="Polar residues" evidence="1">
    <location>
        <begin position="1"/>
        <end position="11"/>
    </location>
</feature>
<keyword evidence="3" id="KW-1185">Reference proteome</keyword>
<feature type="region of interest" description="Disordered" evidence="1">
    <location>
        <begin position="1"/>
        <end position="62"/>
    </location>
</feature>
<gene>
    <name evidence="2" type="ORF">DR999_PMT08925</name>
</gene>
<sequence length="115" mass="12428">MAPYSLSQTWPGQCGYTGELSPGQQSSGVGNTVLSQLRNDHQMHSAAKRIRNENDGSEKSCLRRGSSSLGTCRSLAPSGFPSAASLLSHLRLLQRLLARWGFSRALMFSSRGQST</sequence>
<evidence type="ECO:0000313" key="3">
    <source>
        <dbReference type="Proteomes" id="UP000297703"/>
    </source>
</evidence>
<feature type="compositionally biased region" description="Basic and acidic residues" evidence="1">
    <location>
        <begin position="50"/>
        <end position="61"/>
    </location>
</feature>
<reference evidence="2 3" key="1">
    <citation type="submission" date="2019-04" db="EMBL/GenBank/DDBJ databases">
        <title>Draft genome of the big-headed turtle Platysternon megacephalum.</title>
        <authorList>
            <person name="Gong S."/>
        </authorList>
    </citation>
    <scope>NUCLEOTIDE SEQUENCE [LARGE SCALE GENOMIC DNA]</scope>
    <source>
        <strain evidence="2">DO16091913</strain>
        <tissue evidence="2">Muscle</tissue>
    </source>
</reference>
<evidence type="ECO:0000256" key="1">
    <source>
        <dbReference type="SAM" id="MobiDB-lite"/>
    </source>
</evidence>
<dbReference type="EMBL" id="QXTE01000071">
    <property type="protein sequence ID" value="TFK08253.1"/>
    <property type="molecule type" value="Genomic_DNA"/>
</dbReference>
<organism evidence="2 3">
    <name type="scientific">Platysternon megacephalum</name>
    <name type="common">big-headed turtle</name>
    <dbReference type="NCBI Taxonomy" id="55544"/>
    <lineage>
        <taxon>Eukaryota</taxon>
        <taxon>Metazoa</taxon>
        <taxon>Chordata</taxon>
        <taxon>Craniata</taxon>
        <taxon>Vertebrata</taxon>
        <taxon>Euteleostomi</taxon>
        <taxon>Archelosauria</taxon>
        <taxon>Testudinata</taxon>
        <taxon>Testudines</taxon>
        <taxon>Cryptodira</taxon>
        <taxon>Durocryptodira</taxon>
        <taxon>Testudinoidea</taxon>
        <taxon>Platysternidae</taxon>
        <taxon>Platysternon</taxon>
    </lineage>
</organism>
<dbReference type="AlphaFoldDB" id="A0A4D9EJM1"/>
<comment type="caution">
    <text evidence="2">The sequence shown here is derived from an EMBL/GenBank/DDBJ whole genome shotgun (WGS) entry which is preliminary data.</text>
</comment>
<accession>A0A4D9EJM1</accession>
<protein>
    <submittedName>
        <fullName evidence="2">Raftlin</fullName>
    </submittedName>
</protein>
<dbReference type="Proteomes" id="UP000297703">
    <property type="component" value="Unassembled WGS sequence"/>
</dbReference>
<evidence type="ECO:0000313" key="2">
    <source>
        <dbReference type="EMBL" id="TFK08253.1"/>
    </source>
</evidence>
<reference evidence="2 3" key="2">
    <citation type="submission" date="2019-04" db="EMBL/GenBank/DDBJ databases">
        <title>The genome sequence of big-headed turtle.</title>
        <authorList>
            <person name="Gong S."/>
        </authorList>
    </citation>
    <scope>NUCLEOTIDE SEQUENCE [LARGE SCALE GENOMIC DNA]</scope>
    <source>
        <strain evidence="2">DO16091913</strain>
        <tissue evidence="2">Muscle</tissue>
    </source>
</reference>
<feature type="compositionally biased region" description="Polar residues" evidence="1">
    <location>
        <begin position="22"/>
        <end position="37"/>
    </location>
</feature>